<evidence type="ECO:0000259" key="8">
    <source>
        <dbReference type="PROSITE" id="PS50928"/>
    </source>
</evidence>
<keyword evidence="5 7" id="KW-1133">Transmembrane helix</keyword>
<feature type="transmembrane region" description="Helical" evidence="7">
    <location>
        <begin position="284"/>
        <end position="307"/>
    </location>
</feature>
<evidence type="ECO:0000256" key="5">
    <source>
        <dbReference type="ARBA" id="ARBA00022989"/>
    </source>
</evidence>
<evidence type="ECO:0000256" key="2">
    <source>
        <dbReference type="ARBA" id="ARBA00022448"/>
    </source>
</evidence>
<gene>
    <name evidence="9" type="ORF">FHX74_003172</name>
</gene>
<feature type="transmembrane region" description="Helical" evidence="7">
    <location>
        <begin position="128"/>
        <end position="152"/>
    </location>
</feature>
<dbReference type="InterPro" id="IPR035906">
    <property type="entry name" value="MetI-like_sf"/>
</dbReference>
<keyword evidence="9" id="KW-0762">Sugar transport</keyword>
<dbReference type="PANTHER" id="PTHR30193:SF41">
    <property type="entry name" value="DIACETYLCHITOBIOSE UPTAKE SYSTEM PERMEASE PROTEIN NGCF"/>
    <property type="match status" value="1"/>
</dbReference>
<keyword evidence="4 7" id="KW-0812">Transmembrane</keyword>
<dbReference type="GO" id="GO:0005886">
    <property type="term" value="C:plasma membrane"/>
    <property type="evidence" value="ECO:0007669"/>
    <property type="project" value="UniProtKB-SubCell"/>
</dbReference>
<dbReference type="InterPro" id="IPR051393">
    <property type="entry name" value="ABC_transporter_permease"/>
</dbReference>
<comment type="subcellular location">
    <subcellularLocation>
        <location evidence="1 7">Cell membrane</location>
        <topology evidence="1 7">Multi-pass membrane protein</topology>
    </subcellularLocation>
</comment>
<dbReference type="GO" id="GO:0055085">
    <property type="term" value="P:transmembrane transport"/>
    <property type="evidence" value="ECO:0007669"/>
    <property type="project" value="InterPro"/>
</dbReference>
<evidence type="ECO:0000256" key="3">
    <source>
        <dbReference type="ARBA" id="ARBA00022475"/>
    </source>
</evidence>
<sequence>MAGSTTVVATERRPAATVRPQRRRSVRRLVLERLAAVAFLLPTLALIGVFSYYPAVRAGVTAFTRWDGFNPPVWVGVQNFTQAFGDPDFLRSAVNVAIWTLFGVPLAMVPSFVVAELIFRLRSDRAQFVWRAVFVAPLIIPPVVSILIWQFLYGPNGPINTVLHSVGLGELARSWIADPKFALWALIFLGFPWVSSFNVLIFYSGLKAIPREVIEASALEGAGRFRQLVHIELPLIAGQWKLLLVLSIIGVTQNLTVPLLLTNGGPGNATLTPVLYMYQRAIDYGQYGFGMAVGTLLFVVVLALSIINMRVLRTRS</sequence>
<feature type="transmembrane region" description="Helical" evidence="7">
    <location>
        <begin position="181"/>
        <end position="203"/>
    </location>
</feature>
<dbReference type="AlphaFoldDB" id="A0A7W3IUK2"/>
<feature type="transmembrane region" description="Helical" evidence="7">
    <location>
        <begin position="30"/>
        <end position="53"/>
    </location>
</feature>
<feature type="domain" description="ABC transmembrane type-1" evidence="8">
    <location>
        <begin position="89"/>
        <end position="308"/>
    </location>
</feature>
<dbReference type="Gene3D" id="1.10.3720.10">
    <property type="entry name" value="MetI-like"/>
    <property type="match status" value="1"/>
</dbReference>
<evidence type="ECO:0000256" key="7">
    <source>
        <dbReference type="RuleBase" id="RU363032"/>
    </source>
</evidence>
<dbReference type="PROSITE" id="PS50928">
    <property type="entry name" value="ABC_TM1"/>
    <property type="match status" value="1"/>
</dbReference>
<keyword evidence="2 7" id="KW-0813">Transport</keyword>
<dbReference type="Proteomes" id="UP000523079">
    <property type="component" value="Unassembled WGS sequence"/>
</dbReference>
<organism evidence="9 10">
    <name type="scientific">Microlunatus kandeliicorticis</name>
    <dbReference type="NCBI Taxonomy" id="1759536"/>
    <lineage>
        <taxon>Bacteria</taxon>
        <taxon>Bacillati</taxon>
        <taxon>Actinomycetota</taxon>
        <taxon>Actinomycetes</taxon>
        <taxon>Propionibacteriales</taxon>
        <taxon>Propionibacteriaceae</taxon>
        <taxon>Microlunatus</taxon>
    </lineage>
</organism>
<evidence type="ECO:0000256" key="1">
    <source>
        <dbReference type="ARBA" id="ARBA00004651"/>
    </source>
</evidence>
<keyword evidence="6 7" id="KW-0472">Membrane</keyword>
<evidence type="ECO:0000313" key="10">
    <source>
        <dbReference type="Proteomes" id="UP000523079"/>
    </source>
</evidence>
<dbReference type="Pfam" id="PF00528">
    <property type="entry name" value="BPD_transp_1"/>
    <property type="match status" value="1"/>
</dbReference>
<feature type="transmembrane region" description="Helical" evidence="7">
    <location>
        <begin position="96"/>
        <end position="119"/>
    </location>
</feature>
<dbReference type="InterPro" id="IPR000515">
    <property type="entry name" value="MetI-like"/>
</dbReference>
<accession>A0A7W3IUK2</accession>
<dbReference type="EMBL" id="JACGWT010000005">
    <property type="protein sequence ID" value="MBA8795536.1"/>
    <property type="molecule type" value="Genomic_DNA"/>
</dbReference>
<name>A0A7W3IUK2_9ACTN</name>
<evidence type="ECO:0000256" key="6">
    <source>
        <dbReference type="ARBA" id="ARBA00023136"/>
    </source>
</evidence>
<dbReference type="SUPFAM" id="SSF161098">
    <property type="entry name" value="MetI-like"/>
    <property type="match status" value="1"/>
</dbReference>
<keyword evidence="3" id="KW-1003">Cell membrane</keyword>
<evidence type="ECO:0000313" key="9">
    <source>
        <dbReference type="EMBL" id="MBA8795536.1"/>
    </source>
</evidence>
<proteinExistence type="inferred from homology"/>
<reference evidence="9 10" key="1">
    <citation type="submission" date="2020-07" db="EMBL/GenBank/DDBJ databases">
        <title>Sequencing the genomes of 1000 actinobacteria strains.</title>
        <authorList>
            <person name="Klenk H.-P."/>
        </authorList>
    </citation>
    <scope>NUCLEOTIDE SEQUENCE [LARGE SCALE GENOMIC DNA]</scope>
    <source>
        <strain evidence="9 10">DSM 100723</strain>
    </source>
</reference>
<comment type="caution">
    <text evidence="9">The sequence shown here is derived from an EMBL/GenBank/DDBJ whole genome shotgun (WGS) entry which is preliminary data.</text>
</comment>
<evidence type="ECO:0000256" key="4">
    <source>
        <dbReference type="ARBA" id="ARBA00022692"/>
    </source>
</evidence>
<dbReference type="RefSeq" id="WP_182561147.1">
    <property type="nucleotide sequence ID" value="NZ_JACGWT010000005.1"/>
</dbReference>
<keyword evidence="10" id="KW-1185">Reference proteome</keyword>
<feature type="transmembrane region" description="Helical" evidence="7">
    <location>
        <begin position="242"/>
        <end position="264"/>
    </location>
</feature>
<dbReference type="PANTHER" id="PTHR30193">
    <property type="entry name" value="ABC TRANSPORTER PERMEASE PROTEIN"/>
    <property type="match status" value="1"/>
</dbReference>
<protein>
    <submittedName>
        <fullName evidence="9">ABC-type sugar transport system permease subunit</fullName>
    </submittedName>
</protein>
<comment type="similarity">
    <text evidence="7">Belongs to the binding-protein-dependent transport system permease family.</text>
</comment>
<dbReference type="CDD" id="cd06261">
    <property type="entry name" value="TM_PBP2"/>
    <property type="match status" value="1"/>
</dbReference>